<dbReference type="RefSeq" id="WP_002364354.1">
    <property type="nucleotide sequence ID" value="NZ_GL454411.1"/>
</dbReference>
<dbReference type="EMBL" id="AEBR01000005">
    <property type="protein sequence ID" value="EFM84275.1"/>
    <property type="molecule type" value="Genomic_DNA"/>
</dbReference>
<organism evidence="2 4">
    <name type="scientific">Enterococcus faecalis TX4248</name>
    <dbReference type="NCBI Taxonomy" id="749495"/>
    <lineage>
        <taxon>Bacteria</taxon>
        <taxon>Bacillati</taxon>
        <taxon>Bacillota</taxon>
        <taxon>Bacilli</taxon>
        <taxon>Lactobacillales</taxon>
        <taxon>Enterococcaceae</taxon>
        <taxon>Enterococcus</taxon>
    </lineage>
</organism>
<protein>
    <recommendedName>
        <fullName evidence="1">HTH cro/C1-type domain-containing protein</fullName>
    </recommendedName>
</protein>
<dbReference type="Pfam" id="PF01381">
    <property type="entry name" value="HTH_3"/>
    <property type="match status" value="1"/>
</dbReference>
<evidence type="ECO:0000259" key="1">
    <source>
        <dbReference type="PROSITE" id="PS50943"/>
    </source>
</evidence>
<evidence type="ECO:0000313" key="3">
    <source>
        <dbReference type="EMBL" id="EFM84275.1"/>
    </source>
</evidence>
<feature type="domain" description="HTH cro/C1-type" evidence="1">
    <location>
        <begin position="9"/>
        <end position="57"/>
    </location>
</feature>
<accession>A0A125W3Y4</accession>
<dbReference type="InterPro" id="IPR010982">
    <property type="entry name" value="Lambda_DNA-bd_dom_sf"/>
</dbReference>
<dbReference type="GO" id="GO:0003677">
    <property type="term" value="F:DNA binding"/>
    <property type="evidence" value="ECO:0007669"/>
    <property type="project" value="InterPro"/>
</dbReference>
<gene>
    <name evidence="3" type="ORF">HMPREF9498_00252</name>
    <name evidence="2" type="ORF">HMPREF9498_02404</name>
</gene>
<dbReference type="InterPro" id="IPR001387">
    <property type="entry name" value="Cro/C1-type_HTH"/>
</dbReference>
<dbReference type="CDD" id="cd00093">
    <property type="entry name" value="HTH_XRE"/>
    <property type="match status" value="1"/>
</dbReference>
<sequence length="58" mass="6587">MSQDLAIDVRAALIRAGKNQSWLAKQLGISSPYLSDILHGRRRSEEQVQKIKKILNIK</sequence>
<dbReference type="AlphaFoldDB" id="A0A125W3Y4"/>
<dbReference type="SUPFAM" id="SSF47413">
    <property type="entry name" value="lambda repressor-like DNA-binding domains"/>
    <property type="match status" value="1"/>
</dbReference>
<dbReference type="HOGENOM" id="CLU_192101_3_0_9"/>
<dbReference type="PROSITE" id="PS50943">
    <property type="entry name" value="HTH_CROC1"/>
    <property type="match status" value="1"/>
</dbReference>
<dbReference type="EMBL" id="AEBR01000085">
    <property type="protein sequence ID" value="EFM81973.1"/>
    <property type="molecule type" value="Genomic_DNA"/>
</dbReference>
<evidence type="ECO:0000313" key="2">
    <source>
        <dbReference type="EMBL" id="EFM81973.1"/>
    </source>
</evidence>
<name>A0A125W3Y4_ENTFL</name>
<comment type="caution">
    <text evidence="2">The sequence shown here is derived from an EMBL/GenBank/DDBJ whole genome shotgun (WGS) entry which is preliminary data.</text>
</comment>
<evidence type="ECO:0000313" key="4">
    <source>
        <dbReference type="Proteomes" id="UP000004846"/>
    </source>
</evidence>
<dbReference type="Gene3D" id="1.10.260.40">
    <property type="entry name" value="lambda repressor-like DNA-binding domains"/>
    <property type="match status" value="1"/>
</dbReference>
<reference evidence="2 4" key="1">
    <citation type="submission" date="2010-07" db="EMBL/GenBank/DDBJ databases">
        <authorList>
            <person name="Sid Ahmed O."/>
        </authorList>
    </citation>
    <scope>NUCLEOTIDE SEQUENCE [LARGE SCALE GENOMIC DNA]</scope>
    <source>
        <strain evidence="2 4">TX4248</strain>
    </source>
</reference>
<dbReference type="Proteomes" id="UP000004846">
    <property type="component" value="Unassembled WGS sequence"/>
</dbReference>
<proteinExistence type="predicted"/>